<organism evidence="2 3">
    <name type="scientific">Romanomermis culicivorax</name>
    <name type="common">Nematode worm</name>
    <dbReference type="NCBI Taxonomy" id="13658"/>
    <lineage>
        <taxon>Eukaryota</taxon>
        <taxon>Metazoa</taxon>
        <taxon>Ecdysozoa</taxon>
        <taxon>Nematoda</taxon>
        <taxon>Enoplea</taxon>
        <taxon>Dorylaimia</taxon>
        <taxon>Mermithida</taxon>
        <taxon>Mermithoidea</taxon>
        <taxon>Mermithidae</taxon>
        <taxon>Romanomermis</taxon>
    </lineage>
</organism>
<sequence length="88" mass="9910">MEQRPIEDLNFLQVSHNSSNHRQLYQCSNSKLSTIANWIEQNVQKTCNVSNNSAINANKSHTTTSKRAVSTSSSGKRGEEELETCKLR</sequence>
<dbReference type="AlphaFoldDB" id="A0A915IBV9"/>
<feature type="compositionally biased region" description="Basic and acidic residues" evidence="1">
    <location>
        <begin position="76"/>
        <end position="88"/>
    </location>
</feature>
<reference evidence="3" key="1">
    <citation type="submission" date="2022-11" db="UniProtKB">
        <authorList>
            <consortium name="WormBaseParasite"/>
        </authorList>
    </citation>
    <scope>IDENTIFICATION</scope>
</reference>
<accession>A0A915IBV9</accession>
<name>A0A915IBV9_ROMCU</name>
<evidence type="ECO:0000313" key="2">
    <source>
        <dbReference type="Proteomes" id="UP000887565"/>
    </source>
</evidence>
<feature type="region of interest" description="Disordered" evidence="1">
    <location>
        <begin position="54"/>
        <end position="88"/>
    </location>
</feature>
<protein>
    <submittedName>
        <fullName evidence="3">Uncharacterized protein</fullName>
    </submittedName>
</protein>
<keyword evidence="2" id="KW-1185">Reference proteome</keyword>
<dbReference type="WBParaSite" id="nRc.2.0.1.t11268-RA">
    <property type="protein sequence ID" value="nRc.2.0.1.t11268-RA"/>
    <property type="gene ID" value="nRc.2.0.1.g11268"/>
</dbReference>
<evidence type="ECO:0000256" key="1">
    <source>
        <dbReference type="SAM" id="MobiDB-lite"/>
    </source>
</evidence>
<feature type="compositionally biased region" description="Polar residues" evidence="1">
    <location>
        <begin position="54"/>
        <end position="75"/>
    </location>
</feature>
<proteinExistence type="predicted"/>
<dbReference type="Proteomes" id="UP000887565">
    <property type="component" value="Unplaced"/>
</dbReference>
<evidence type="ECO:0000313" key="3">
    <source>
        <dbReference type="WBParaSite" id="nRc.2.0.1.t11268-RA"/>
    </source>
</evidence>